<dbReference type="GO" id="GO:0004364">
    <property type="term" value="F:glutathione transferase activity"/>
    <property type="evidence" value="ECO:0007669"/>
    <property type="project" value="TreeGrafter"/>
</dbReference>
<comment type="caution">
    <text evidence="3">The sequence shown here is derived from an EMBL/GenBank/DDBJ whole genome shotgun (WGS) entry which is preliminary data.</text>
</comment>
<dbReference type="GO" id="GO:0016034">
    <property type="term" value="F:maleylacetoacetate isomerase activity"/>
    <property type="evidence" value="ECO:0007669"/>
    <property type="project" value="TreeGrafter"/>
</dbReference>
<dbReference type="InterPro" id="IPR005955">
    <property type="entry name" value="GST_Zeta"/>
</dbReference>
<dbReference type="Gene3D" id="1.20.1050.10">
    <property type="match status" value="1"/>
</dbReference>
<dbReference type="InterPro" id="IPR036282">
    <property type="entry name" value="Glutathione-S-Trfase_C_sf"/>
</dbReference>
<dbReference type="AlphaFoldDB" id="A0A433ATW3"/>
<dbReference type="OrthoDB" id="202840at2759"/>
<name>A0A433ATW3_9FUNG</name>
<dbReference type="Proteomes" id="UP000268093">
    <property type="component" value="Unassembled WGS sequence"/>
</dbReference>
<dbReference type="Pfam" id="PF02798">
    <property type="entry name" value="GST_N"/>
    <property type="match status" value="1"/>
</dbReference>
<dbReference type="InterPro" id="IPR036249">
    <property type="entry name" value="Thioredoxin-like_sf"/>
</dbReference>
<dbReference type="PANTHER" id="PTHR42673">
    <property type="entry name" value="MALEYLACETOACETATE ISOMERASE"/>
    <property type="match status" value="1"/>
</dbReference>
<dbReference type="SFLD" id="SFLDS00019">
    <property type="entry name" value="Glutathione_Transferase_(cytos"/>
    <property type="match status" value="1"/>
</dbReference>
<dbReference type="PANTHER" id="PTHR42673:SF4">
    <property type="entry name" value="MALEYLACETOACETATE ISOMERASE"/>
    <property type="match status" value="1"/>
</dbReference>
<reference evidence="3 4" key="1">
    <citation type="journal article" date="2018" name="New Phytol.">
        <title>Phylogenomics of Endogonaceae and evolution of mycorrhizas within Mucoromycota.</title>
        <authorList>
            <person name="Chang Y."/>
            <person name="Desiro A."/>
            <person name="Na H."/>
            <person name="Sandor L."/>
            <person name="Lipzen A."/>
            <person name="Clum A."/>
            <person name="Barry K."/>
            <person name="Grigoriev I.V."/>
            <person name="Martin F.M."/>
            <person name="Stajich J.E."/>
            <person name="Smith M.E."/>
            <person name="Bonito G."/>
            <person name="Spatafora J.W."/>
        </authorList>
    </citation>
    <scope>NUCLEOTIDE SEQUENCE [LARGE SCALE GENOMIC DNA]</scope>
    <source>
        <strain evidence="3 4">GMNB39</strain>
    </source>
</reference>
<sequence length="335" mass="37777">MASIYIPLLPSTQNPQATYRPFVKPILTLRSCYIYQTDRPVLYSYFRSSCSWRVRAALNWKGIEYEIKAVDLVKGEQKTADYVQMNPHKEVPTLVVDGNVLTQSPAILEYLEETRPERPLMPKDPFKRSQVRTIMCSIGCDIQPVQNLKVMAKVSGPDMEKRIEWANYWITDGFDGGFRIGWEREDEGAFFETFCDLDPPSPIPALESLLVQTAGTYSVGDEVTLADCFLVPMVFNAVERRRDTIPNDLARERRAGGAGAVPPRTRTHAGGLPTGAVYEAGFHCAFSIWRSSGILYFANLPAQSSRVAYQRRTCKAWVVWCVRSCDCEISPDDGH</sequence>
<dbReference type="GO" id="GO:0005737">
    <property type="term" value="C:cytoplasm"/>
    <property type="evidence" value="ECO:0007669"/>
    <property type="project" value="InterPro"/>
</dbReference>
<evidence type="ECO:0000313" key="3">
    <source>
        <dbReference type="EMBL" id="RUP06164.1"/>
    </source>
</evidence>
<dbReference type="SUPFAM" id="SSF52833">
    <property type="entry name" value="Thioredoxin-like"/>
    <property type="match status" value="1"/>
</dbReference>
<evidence type="ECO:0000259" key="2">
    <source>
        <dbReference type="PROSITE" id="PS50404"/>
    </source>
</evidence>
<organism evidence="3 4">
    <name type="scientific">Jimgerdemannia flammicorona</name>
    <dbReference type="NCBI Taxonomy" id="994334"/>
    <lineage>
        <taxon>Eukaryota</taxon>
        <taxon>Fungi</taxon>
        <taxon>Fungi incertae sedis</taxon>
        <taxon>Mucoromycota</taxon>
        <taxon>Mucoromycotina</taxon>
        <taxon>Endogonomycetes</taxon>
        <taxon>Endogonales</taxon>
        <taxon>Endogonaceae</taxon>
        <taxon>Jimgerdemannia</taxon>
    </lineage>
</organism>
<dbReference type="EMBL" id="RBNI01017056">
    <property type="protein sequence ID" value="RUP06164.1"/>
    <property type="molecule type" value="Genomic_DNA"/>
</dbReference>
<dbReference type="NCBIfam" id="TIGR01262">
    <property type="entry name" value="maiA"/>
    <property type="match status" value="1"/>
</dbReference>
<dbReference type="InterPro" id="IPR004045">
    <property type="entry name" value="Glutathione_S-Trfase_N"/>
</dbReference>
<dbReference type="SFLD" id="SFLDG00358">
    <property type="entry name" value="Main_(cytGST)"/>
    <property type="match status" value="1"/>
</dbReference>
<dbReference type="Gene3D" id="3.40.30.10">
    <property type="entry name" value="Glutaredoxin"/>
    <property type="match status" value="1"/>
</dbReference>
<accession>A0A433ATW3</accession>
<dbReference type="InterPro" id="IPR034333">
    <property type="entry name" value="GST_Zeta_N"/>
</dbReference>
<comment type="similarity">
    <text evidence="1">Belongs to the GST superfamily. Zeta family.</text>
</comment>
<protein>
    <recommendedName>
        <fullName evidence="2">GST N-terminal domain-containing protein</fullName>
    </recommendedName>
</protein>
<keyword evidence="4" id="KW-1185">Reference proteome</keyword>
<dbReference type="CDD" id="cd03042">
    <property type="entry name" value="GST_N_Zeta"/>
    <property type="match status" value="1"/>
</dbReference>
<dbReference type="GO" id="GO:0006559">
    <property type="term" value="P:L-phenylalanine catabolic process"/>
    <property type="evidence" value="ECO:0007669"/>
    <property type="project" value="TreeGrafter"/>
</dbReference>
<dbReference type="InterPro" id="IPR040079">
    <property type="entry name" value="Glutathione_S-Trfase"/>
</dbReference>
<feature type="domain" description="GST N-terminal" evidence="2">
    <location>
        <begin position="38"/>
        <end position="119"/>
    </location>
</feature>
<dbReference type="SUPFAM" id="SSF47616">
    <property type="entry name" value="GST C-terminal domain-like"/>
    <property type="match status" value="1"/>
</dbReference>
<evidence type="ECO:0000313" key="4">
    <source>
        <dbReference type="Proteomes" id="UP000268093"/>
    </source>
</evidence>
<dbReference type="PROSITE" id="PS50404">
    <property type="entry name" value="GST_NTER"/>
    <property type="match status" value="1"/>
</dbReference>
<dbReference type="GO" id="GO:0006749">
    <property type="term" value="P:glutathione metabolic process"/>
    <property type="evidence" value="ECO:0007669"/>
    <property type="project" value="TreeGrafter"/>
</dbReference>
<proteinExistence type="inferred from homology"/>
<evidence type="ECO:0000256" key="1">
    <source>
        <dbReference type="ARBA" id="ARBA00010007"/>
    </source>
</evidence>
<gene>
    <name evidence="3" type="ORF">BC936DRAFT_140446</name>
</gene>